<evidence type="ECO:0000313" key="10">
    <source>
        <dbReference type="Proteomes" id="UP000000599"/>
    </source>
</evidence>
<evidence type="ECO:0000256" key="2">
    <source>
        <dbReference type="ARBA" id="ARBA00005550"/>
    </source>
</evidence>
<dbReference type="AlphaFoldDB" id="Q6BI84"/>
<dbReference type="VEuPathDB" id="FungiDB:DEHA2G12694g"/>
<evidence type="ECO:0000256" key="8">
    <source>
        <dbReference type="SAM" id="MobiDB-lite"/>
    </source>
</evidence>
<keyword evidence="5 7" id="KW-1133">Transmembrane helix</keyword>
<protein>
    <recommendedName>
        <fullName evidence="3 7">Defect at low temperature protein 1</fullName>
    </recommendedName>
</protein>
<feature type="region of interest" description="Disordered" evidence="8">
    <location>
        <begin position="360"/>
        <end position="417"/>
    </location>
</feature>
<dbReference type="OrthoDB" id="4096362at2759"/>
<proteinExistence type="inferred from homology"/>
<dbReference type="InterPro" id="IPR038869">
    <property type="entry name" value="DLT1"/>
</dbReference>
<feature type="compositionally biased region" description="Low complexity" evidence="8">
    <location>
        <begin position="391"/>
        <end position="402"/>
    </location>
</feature>
<evidence type="ECO:0000256" key="6">
    <source>
        <dbReference type="ARBA" id="ARBA00023136"/>
    </source>
</evidence>
<dbReference type="eggNOG" id="ENOG502RAJJ">
    <property type="taxonomic scope" value="Eukaryota"/>
</dbReference>
<dbReference type="KEGG" id="dha:DEHA2G12694g"/>
<dbReference type="PANTHER" id="PTHR40021:SF1">
    <property type="entry name" value="DEFECT AT LOW TEMPERATURE PROTEIN 1"/>
    <property type="match status" value="1"/>
</dbReference>
<comment type="subcellular location">
    <subcellularLocation>
        <location evidence="7">Membrane</location>
        <topology evidence="7">Multi-pass membrane protein</topology>
    </subcellularLocation>
</comment>
<dbReference type="GO" id="GO:0016020">
    <property type="term" value="C:membrane"/>
    <property type="evidence" value="ECO:0007669"/>
    <property type="project" value="UniProtKB-SubCell"/>
</dbReference>
<reference evidence="9 10" key="1">
    <citation type="journal article" date="2004" name="Nature">
        <title>Genome evolution in yeasts.</title>
        <authorList>
            <consortium name="Genolevures"/>
            <person name="Dujon B."/>
            <person name="Sherman D."/>
            <person name="Fischer G."/>
            <person name="Durrens P."/>
            <person name="Casaregola S."/>
            <person name="Lafontaine I."/>
            <person name="de Montigny J."/>
            <person name="Marck C."/>
            <person name="Neuveglise C."/>
            <person name="Talla E."/>
            <person name="Goffard N."/>
            <person name="Frangeul L."/>
            <person name="Aigle M."/>
            <person name="Anthouard V."/>
            <person name="Babour A."/>
            <person name="Barbe V."/>
            <person name="Barnay S."/>
            <person name="Blanchin S."/>
            <person name="Beckerich J.M."/>
            <person name="Beyne E."/>
            <person name="Bleykasten C."/>
            <person name="Boisrame A."/>
            <person name="Boyer J."/>
            <person name="Cattolico L."/>
            <person name="Confanioleri F."/>
            <person name="de Daruvar A."/>
            <person name="Despons L."/>
            <person name="Fabre E."/>
            <person name="Fairhead C."/>
            <person name="Ferry-Dumazet H."/>
            <person name="Groppi A."/>
            <person name="Hantraye F."/>
            <person name="Hennequin C."/>
            <person name="Jauniaux N."/>
            <person name="Joyet P."/>
            <person name="Kachouri R."/>
            <person name="Kerrest A."/>
            <person name="Koszul R."/>
            <person name="Lemaire M."/>
            <person name="Lesur I."/>
            <person name="Ma L."/>
            <person name="Muller H."/>
            <person name="Nicaud J.M."/>
            <person name="Nikolski M."/>
            <person name="Oztas S."/>
            <person name="Ozier-Kalogeropoulos O."/>
            <person name="Pellenz S."/>
            <person name="Potier S."/>
            <person name="Richard G.F."/>
            <person name="Straub M.L."/>
            <person name="Suleau A."/>
            <person name="Swennene D."/>
            <person name="Tekaia F."/>
            <person name="Wesolowski-Louvel M."/>
            <person name="Westhof E."/>
            <person name="Wirth B."/>
            <person name="Zeniou-Meyer M."/>
            <person name="Zivanovic I."/>
            <person name="Bolotin-Fukuhara M."/>
            <person name="Thierry A."/>
            <person name="Bouchier C."/>
            <person name="Caudron B."/>
            <person name="Scarpelli C."/>
            <person name="Gaillardin C."/>
            <person name="Weissenbach J."/>
            <person name="Wincker P."/>
            <person name="Souciet J.L."/>
        </authorList>
    </citation>
    <scope>NUCLEOTIDE SEQUENCE [LARGE SCALE GENOMIC DNA]</scope>
    <source>
        <strain evidence="10">ATCC 36239 / CBS 767 / BCRC 21394 / JCM 1990 / NBRC 0083 / IGC 2968</strain>
    </source>
</reference>
<dbReference type="HOGENOM" id="CLU_567547_0_0_1"/>
<feature type="transmembrane region" description="Helical" evidence="7">
    <location>
        <begin position="100"/>
        <end position="119"/>
    </location>
</feature>
<dbReference type="GeneID" id="2904999"/>
<dbReference type="PANTHER" id="PTHR40021">
    <property type="entry name" value="DEFECT AT LOW TEMPERATURE PROTEIN 1"/>
    <property type="match status" value="1"/>
</dbReference>
<dbReference type="EMBL" id="CR382139">
    <property type="protein sequence ID" value="CAG90573.2"/>
    <property type="molecule type" value="Genomic_DNA"/>
</dbReference>
<name>Q6BI84_DEBHA</name>
<organism evidence="9 10">
    <name type="scientific">Debaryomyces hansenii (strain ATCC 36239 / CBS 767 / BCRC 21394 / JCM 1990 / NBRC 0083 / IGC 2968)</name>
    <name type="common">Yeast</name>
    <name type="synonym">Torulaspora hansenii</name>
    <dbReference type="NCBI Taxonomy" id="284592"/>
    <lineage>
        <taxon>Eukaryota</taxon>
        <taxon>Fungi</taxon>
        <taxon>Dikarya</taxon>
        <taxon>Ascomycota</taxon>
        <taxon>Saccharomycotina</taxon>
        <taxon>Pichiomycetes</taxon>
        <taxon>Debaryomycetaceae</taxon>
        <taxon>Debaryomyces</taxon>
    </lineage>
</organism>
<evidence type="ECO:0000256" key="4">
    <source>
        <dbReference type="ARBA" id="ARBA00022692"/>
    </source>
</evidence>
<keyword evidence="10" id="KW-1185">Reference proteome</keyword>
<evidence type="ECO:0000256" key="5">
    <source>
        <dbReference type="ARBA" id="ARBA00022989"/>
    </source>
</evidence>
<evidence type="ECO:0000256" key="3">
    <source>
        <dbReference type="ARBA" id="ARBA00021353"/>
    </source>
</evidence>
<evidence type="ECO:0000313" key="9">
    <source>
        <dbReference type="EMBL" id="CAG90573.2"/>
    </source>
</evidence>
<comment type="similarity">
    <text evidence="2 7">Belongs to the DLT1 family.</text>
</comment>
<dbReference type="OMA" id="QWIYSIS"/>
<dbReference type="Proteomes" id="UP000000599">
    <property type="component" value="Chromosome G"/>
</dbReference>
<gene>
    <name evidence="7" type="primary">DLT1</name>
    <name evidence="9" type="ordered locus">DEHA2G12694g</name>
</gene>
<sequence>MSIRHRGDVSNHGEVESIASSSWPISPARSIRRLTSTYIEAYPETESTRFISFNFPKRVFRWIYSFSLVLLVLLALGFIAVTPIDVIVQTSESSYSAIKMFIVIIVCVVFLVVALIIYFSRIFQNRIALNDIPSKSVYIPFEGDMPKACVKAIDAKLKECVSEIKVKAGPLYNENIIINHPGVSPPEYVQKRNISETGEGTLLPPNACYEDVIRSLGDRFKLDGRVLTQVDFPNHLSLREIILFLSEKYLNDPRTDKKQVPDLKLLIELYEKFKFGPDLIKECELLDFIIEFDKLGQFFQNNVASNISKLPRRTPRSRSYYSDTDMLEQSLFGPETSSRSEFHYYNSDKEDGYERNVPAEYKFSTHRQPKDRYYNNLESSDQLNPQNKNLSSASFGSWSSSSVKQPRRRKFSTSTTGSSKSVIKNKLAIPSIVDNGNFNVMKYSGDTESNNRRYSGYISDSENELNYQ</sequence>
<dbReference type="FunCoup" id="Q6BI84">
    <property type="interactions" value="12"/>
</dbReference>
<dbReference type="STRING" id="284592.Q6BI84"/>
<feature type="compositionally biased region" description="Polar residues" evidence="8">
    <location>
        <begin position="376"/>
        <end position="390"/>
    </location>
</feature>
<evidence type="ECO:0000256" key="1">
    <source>
        <dbReference type="ARBA" id="ARBA00002489"/>
    </source>
</evidence>
<feature type="region of interest" description="Disordered" evidence="8">
    <location>
        <begin position="443"/>
        <end position="468"/>
    </location>
</feature>
<comment type="function">
    <text evidence="1 7">Required for growth under high-pressure and low-temperature conditions.</text>
</comment>
<feature type="transmembrane region" description="Helical" evidence="7">
    <location>
        <begin position="59"/>
        <end position="80"/>
    </location>
</feature>
<evidence type="ECO:0000256" key="7">
    <source>
        <dbReference type="RuleBase" id="RU367100"/>
    </source>
</evidence>
<feature type="compositionally biased region" description="Polar residues" evidence="8">
    <location>
        <begin position="458"/>
        <end position="468"/>
    </location>
</feature>
<accession>Q6BI84</accession>
<keyword evidence="4 7" id="KW-0812">Transmembrane</keyword>
<dbReference type="RefSeq" id="XP_462087.2">
    <property type="nucleotide sequence ID" value="XM_462087.1"/>
</dbReference>
<dbReference type="InParanoid" id="Q6BI84"/>
<keyword evidence="6 7" id="KW-0472">Membrane</keyword>